<protein>
    <recommendedName>
        <fullName evidence="2">2-amino-4-hydroxy-6-hydroxymethyldihydropteridine diphosphokinase</fullName>
        <ecNumber evidence="2">2.7.6.3</ecNumber>
    </recommendedName>
</protein>
<keyword evidence="7" id="KW-0289">Folate biosynthesis</keyword>
<dbReference type="PANTHER" id="PTHR43071">
    <property type="entry name" value="2-AMINO-4-HYDROXY-6-HYDROXYMETHYLDIHYDROPTERIDINE PYROPHOSPHOKINASE"/>
    <property type="match status" value="1"/>
</dbReference>
<keyword evidence="3" id="KW-0808">Transferase</keyword>
<comment type="pathway">
    <text evidence="1">Cofactor biosynthesis; tetrahydrofolate biosynthesis; 2-amino-4-hydroxy-6-hydroxymethyl-7,8-dihydropteridine diphosphate from 7,8-dihydroneopterin triphosphate: step 4/4.</text>
</comment>
<dbReference type="PANTHER" id="PTHR43071:SF2">
    <property type="entry name" value="2-AMINO-4-HYDROXY-6-HYDROXYMETHYLDIHYDROPTERIDINE PYROPHOSPHOKINASE"/>
    <property type="match status" value="1"/>
</dbReference>
<dbReference type="Gene3D" id="3.30.70.560">
    <property type="entry name" value="7,8-Dihydro-6-hydroxymethylpterin-pyrophosphokinase HPPK"/>
    <property type="match status" value="1"/>
</dbReference>
<dbReference type="InterPro" id="IPR035907">
    <property type="entry name" value="Hppk_sf"/>
</dbReference>
<dbReference type="CDD" id="cd00483">
    <property type="entry name" value="HPPK"/>
    <property type="match status" value="1"/>
</dbReference>
<feature type="domain" description="7,8-dihydro-6-hydroxymethylpterin-pyrophosphokinase" evidence="8">
    <location>
        <begin position="11"/>
        <end position="136"/>
    </location>
</feature>
<keyword evidence="5" id="KW-0418">Kinase</keyword>
<evidence type="ECO:0000313" key="10">
    <source>
        <dbReference type="Proteomes" id="UP000029443"/>
    </source>
</evidence>
<dbReference type="NCBIfam" id="TIGR01498">
    <property type="entry name" value="folK"/>
    <property type="match status" value="1"/>
</dbReference>
<evidence type="ECO:0000256" key="5">
    <source>
        <dbReference type="ARBA" id="ARBA00022777"/>
    </source>
</evidence>
<dbReference type="EC" id="2.7.6.3" evidence="2"/>
<dbReference type="InterPro" id="IPR000550">
    <property type="entry name" value="Hppk"/>
</dbReference>
<evidence type="ECO:0000256" key="2">
    <source>
        <dbReference type="ARBA" id="ARBA00013253"/>
    </source>
</evidence>
<dbReference type="RefSeq" id="WP_035244901.1">
    <property type="nucleotide sequence ID" value="NZ_ARXU01000002.1"/>
</dbReference>
<evidence type="ECO:0000256" key="4">
    <source>
        <dbReference type="ARBA" id="ARBA00022741"/>
    </source>
</evidence>
<evidence type="ECO:0000256" key="7">
    <source>
        <dbReference type="ARBA" id="ARBA00022909"/>
    </source>
</evidence>
<keyword evidence="6" id="KW-0067">ATP-binding</keyword>
<organism evidence="9 10">
    <name type="scientific">Alcanivorax jadensis T9</name>
    <dbReference type="NCBI Taxonomy" id="1177181"/>
    <lineage>
        <taxon>Bacteria</taxon>
        <taxon>Pseudomonadati</taxon>
        <taxon>Pseudomonadota</taxon>
        <taxon>Gammaproteobacteria</taxon>
        <taxon>Oceanospirillales</taxon>
        <taxon>Alcanivoracaceae</taxon>
        <taxon>Alcanivorax</taxon>
    </lineage>
</organism>
<evidence type="ECO:0000256" key="3">
    <source>
        <dbReference type="ARBA" id="ARBA00022679"/>
    </source>
</evidence>
<dbReference type="Proteomes" id="UP000029443">
    <property type="component" value="Unassembled WGS sequence"/>
</dbReference>
<name>A0ABR4WFF2_9GAMM</name>
<evidence type="ECO:0000256" key="1">
    <source>
        <dbReference type="ARBA" id="ARBA00005051"/>
    </source>
</evidence>
<evidence type="ECO:0000313" key="9">
    <source>
        <dbReference type="EMBL" id="KGD62210.1"/>
    </source>
</evidence>
<keyword evidence="10" id="KW-1185">Reference proteome</keyword>
<reference evidence="9 10" key="1">
    <citation type="submission" date="2012-09" db="EMBL/GenBank/DDBJ databases">
        <title>Genome Sequence of alkane-degrading Bacterium Alcanivorax jadensis T9.</title>
        <authorList>
            <person name="Lai Q."/>
            <person name="Shao Z."/>
        </authorList>
    </citation>
    <scope>NUCLEOTIDE SEQUENCE [LARGE SCALE GENOMIC DNA]</scope>
    <source>
        <strain evidence="9 10">T9</strain>
    </source>
</reference>
<sequence length="168" mass="18361">MGNTDQSARVYLSLGSNIDREHNIRSGLQALAAAFGELAVSPVYESEAVGFSGDAFYNLVVGIDTALSVGELAAVLRDMEKDHGRVRGEKKFSSRTLDIDILTYNDLTGDIDGVQLPRDEILKHAFVLKPLVDLAPDAIHPEIGKSYRQLLEETDFSGQALWVVELEA</sequence>
<keyword evidence="4" id="KW-0547">Nucleotide-binding</keyword>
<evidence type="ECO:0000256" key="6">
    <source>
        <dbReference type="ARBA" id="ARBA00022840"/>
    </source>
</evidence>
<comment type="caution">
    <text evidence="9">The sequence shown here is derived from an EMBL/GenBank/DDBJ whole genome shotgun (WGS) entry which is preliminary data.</text>
</comment>
<dbReference type="EMBL" id="ARXU01000002">
    <property type="protein sequence ID" value="KGD62210.1"/>
    <property type="molecule type" value="Genomic_DNA"/>
</dbReference>
<dbReference type="SUPFAM" id="SSF55083">
    <property type="entry name" value="6-hydroxymethyl-7,8-dihydropterin pyrophosphokinase, HPPK"/>
    <property type="match status" value="1"/>
</dbReference>
<gene>
    <name evidence="9" type="ORF">T9A_00501</name>
</gene>
<dbReference type="Pfam" id="PF01288">
    <property type="entry name" value="HPPK"/>
    <property type="match status" value="1"/>
</dbReference>
<proteinExistence type="predicted"/>
<accession>A0ABR4WFF2</accession>
<evidence type="ECO:0000259" key="8">
    <source>
        <dbReference type="Pfam" id="PF01288"/>
    </source>
</evidence>